<dbReference type="InterPro" id="IPR037653">
    <property type="entry name" value="Cbp6"/>
</dbReference>
<feature type="compositionally biased region" description="Polar residues" evidence="1">
    <location>
        <begin position="40"/>
        <end position="62"/>
    </location>
</feature>
<dbReference type="Pfam" id="PF20180">
    <property type="entry name" value="UQCC2_CBP6"/>
    <property type="match status" value="1"/>
</dbReference>
<proteinExistence type="predicted"/>
<dbReference type="GO" id="GO:0061671">
    <property type="term" value="C:Cbp3p-Cbp6 complex"/>
    <property type="evidence" value="ECO:0007669"/>
    <property type="project" value="InterPro"/>
</dbReference>
<reference evidence="2" key="1">
    <citation type="submission" date="2022-11" db="EMBL/GenBank/DDBJ databases">
        <title>Chromosomal genome sequence assembly and mating type (MAT) locus characterization of the leprose asexual lichenized fungus Lepraria neglecta (Nyl.) Erichsen.</title>
        <authorList>
            <person name="Allen J.L."/>
            <person name="Pfeffer B."/>
        </authorList>
    </citation>
    <scope>NUCLEOTIDE SEQUENCE</scope>
    <source>
        <strain evidence="2">Allen 5258</strain>
    </source>
</reference>
<dbReference type="EMBL" id="JASNWA010000010">
    <property type="protein sequence ID" value="KAK3168110.1"/>
    <property type="molecule type" value="Genomic_DNA"/>
</dbReference>
<comment type="caution">
    <text evidence="2">The sequence shown here is derived from an EMBL/GenBank/DDBJ whole genome shotgun (WGS) entry which is preliminary data.</text>
</comment>
<dbReference type="GO" id="GO:0043022">
    <property type="term" value="F:ribosome binding"/>
    <property type="evidence" value="ECO:0007669"/>
    <property type="project" value="InterPro"/>
</dbReference>
<evidence type="ECO:0000313" key="2">
    <source>
        <dbReference type="EMBL" id="KAK3168110.1"/>
    </source>
</evidence>
<feature type="region of interest" description="Disordered" evidence="1">
    <location>
        <begin position="37"/>
        <end position="68"/>
    </location>
</feature>
<evidence type="ECO:0000313" key="3">
    <source>
        <dbReference type="Proteomes" id="UP001276659"/>
    </source>
</evidence>
<dbReference type="Proteomes" id="UP001276659">
    <property type="component" value="Unassembled WGS sequence"/>
</dbReference>
<dbReference type="PANTHER" id="PTHR28250">
    <property type="entry name" value="CYTOCHROME B PRE-MRNA-PROCESSING PROTEIN 6"/>
    <property type="match status" value="1"/>
</dbReference>
<dbReference type="PANTHER" id="PTHR28250:SF1">
    <property type="entry name" value="CYTOCHROME B PRE-MRNA-PROCESSING PROTEIN 6"/>
    <property type="match status" value="1"/>
</dbReference>
<organism evidence="2 3">
    <name type="scientific">Lepraria neglecta</name>
    <dbReference type="NCBI Taxonomy" id="209136"/>
    <lineage>
        <taxon>Eukaryota</taxon>
        <taxon>Fungi</taxon>
        <taxon>Dikarya</taxon>
        <taxon>Ascomycota</taxon>
        <taxon>Pezizomycotina</taxon>
        <taxon>Lecanoromycetes</taxon>
        <taxon>OSLEUM clade</taxon>
        <taxon>Lecanoromycetidae</taxon>
        <taxon>Lecanorales</taxon>
        <taxon>Lecanorineae</taxon>
        <taxon>Stereocaulaceae</taxon>
        <taxon>Lepraria</taxon>
    </lineage>
</organism>
<protein>
    <recommendedName>
        <fullName evidence="4">Ubiquinol-cytochrome-c reductase complex assembly factor 2</fullName>
    </recommendedName>
</protein>
<sequence>MAKSIIYKHYQRILSQWPVDLLRPEVSFQKTIQRRIDTQLKPSTTPPQDNVVSNQAQASVPTSRPFDEPGELEQVNVLYSFLENRYTKKYPLSDRMMKPASNPKYYDDLLKELDEAPTRSWFQSMVSRWKGFLRFS</sequence>
<accession>A0AAD9YY24</accession>
<dbReference type="GO" id="GO:0034551">
    <property type="term" value="P:mitochondrial respiratory chain complex III assembly"/>
    <property type="evidence" value="ECO:0007669"/>
    <property type="project" value="TreeGrafter"/>
</dbReference>
<dbReference type="AlphaFoldDB" id="A0AAD9YY24"/>
<gene>
    <name evidence="2" type="ORF">OEA41_004556</name>
</gene>
<name>A0AAD9YY24_9LECA</name>
<evidence type="ECO:0000256" key="1">
    <source>
        <dbReference type="SAM" id="MobiDB-lite"/>
    </source>
</evidence>
<keyword evidence="3" id="KW-1185">Reference proteome</keyword>
<evidence type="ECO:0008006" key="4">
    <source>
        <dbReference type="Google" id="ProtNLM"/>
    </source>
</evidence>